<dbReference type="InterPro" id="IPR018394">
    <property type="entry name" value="DNA_photolyase_1_CS_C"/>
</dbReference>
<sequence length="494" mass="56188">MTKTPNFQRALVWFRRDLRLHDHAALYHALKQSREVCFAFIFDKSILQDLPADDRRLRFLHASVLELQQLLRTRGGELIVRYDAAESAIPTLVHELGIDAVFVNRDYEPAAIARDQRVATQLQAQSCAFLDDKDQVIFEQNEVLSQSGTPFSVFTPYKNAWLKKFYAEGSDFYARAYPSDAYCQQLQAPLRSEVPGLAEMGFAASLDEDLKIASGVSGAEALCEAFLPRLNHYDVRRDYPSVKGPSYLSVHLRFGTISIRQLVRHALEAIRTQASSGAETWLSELIWRDFYFMILHHHPRVVQHAFKPIYDAIQWEQGAQADQHFAAWCSGNTGYPLVDAAMRQLNQSGYMHNRLRMVTACFLIKDLGIDWRRGEAYFAQKLLDFDLAANNGGWQWAASSGCDAQPYFRIFNPITQSEKFDADGKFITRYLPQLARLDKKSLHAPWKAAPMLLQQAGIKLGENYPYPIVEHDVARQQTLSRYAVVKNPAVSGDS</sequence>
<protein>
    <submittedName>
        <fullName evidence="8">Deoxyribodipyrimidine photo-lyase</fullName>
    </submittedName>
</protein>
<dbReference type="SUPFAM" id="SSF48173">
    <property type="entry name" value="Cryptochrome/photolyase FAD-binding domain"/>
    <property type="match status" value="1"/>
</dbReference>
<evidence type="ECO:0000256" key="6">
    <source>
        <dbReference type="RuleBase" id="RU004182"/>
    </source>
</evidence>
<evidence type="ECO:0000313" key="9">
    <source>
        <dbReference type="Proteomes" id="UP000654304"/>
    </source>
</evidence>
<dbReference type="InterPro" id="IPR036134">
    <property type="entry name" value="Crypto/Photolyase_FAD-like_sf"/>
</dbReference>
<comment type="cofactor">
    <cofactor evidence="1">
        <name>(6R)-5,10-methylene-5,6,7,8-tetrahydrofolate</name>
        <dbReference type="ChEBI" id="CHEBI:15636"/>
    </cofactor>
</comment>
<dbReference type="PRINTS" id="PR00147">
    <property type="entry name" value="DNAPHOTLYASE"/>
</dbReference>
<dbReference type="SUPFAM" id="SSF52425">
    <property type="entry name" value="Cryptochrome/photolyase, N-terminal domain"/>
    <property type="match status" value="1"/>
</dbReference>
<dbReference type="InterPro" id="IPR006050">
    <property type="entry name" value="DNA_photolyase_N"/>
</dbReference>
<dbReference type="RefSeq" id="WP_186902814.1">
    <property type="nucleotide sequence ID" value="NZ_JACOGD010000002.1"/>
</dbReference>
<evidence type="ECO:0000256" key="1">
    <source>
        <dbReference type="ARBA" id="ARBA00001932"/>
    </source>
</evidence>
<keyword evidence="3 6" id="KW-0285">Flavoprotein</keyword>
<dbReference type="PROSITE" id="PS51645">
    <property type="entry name" value="PHR_CRY_ALPHA_BETA"/>
    <property type="match status" value="1"/>
</dbReference>
<dbReference type="Pfam" id="PF03441">
    <property type="entry name" value="FAD_binding_7"/>
    <property type="match status" value="1"/>
</dbReference>
<comment type="caution">
    <text evidence="8">The sequence shown here is derived from an EMBL/GenBank/DDBJ whole genome shotgun (WGS) entry which is preliminary data.</text>
</comment>
<feature type="domain" description="Photolyase/cryptochrome alpha/beta" evidence="7">
    <location>
        <begin position="8"/>
        <end position="137"/>
    </location>
</feature>
<organism evidence="8 9">
    <name type="scientific">Undibacterium curvum</name>
    <dbReference type="NCBI Taxonomy" id="2762294"/>
    <lineage>
        <taxon>Bacteria</taxon>
        <taxon>Pseudomonadati</taxon>
        <taxon>Pseudomonadota</taxon>
        <taxon>Betaproteobacteria</taxon>
        <taxon>Burkholderiales</taxon>
        <taxon>Oxalobacteraceae</taxon>
        <taxon>Undibacterium</taxon>
    </lineage>
</organism>
<dbReference type="PANTHER" id="PTHR11455">
    <property type="entry name" value="CRYPTOCHROME"/>
    <property type="match status" value="1"/>
</dbReference>
<dbReference type="PROSITE" id="PS00394">
    <property type="entry name" value="DNA_PHOTOLYASES_1_1"/>
    <property type="match status" value="1"/>
</dbReference>
<evidence type="ECO:0000256" key="4">
    <source>
        <dbReference type="ARBA" id="ARBA00022827"/>
    </source>
</evidence>
<comment type="similarity">
    <text evidence="6">Belongs to the DNA photolyase family.</text>
</comment>
<dbReference type="Pfam" id="PF00875">
    <property type="entry name" value="DNA_photolyase"/>
    <property type="match status" value="1"/>
</dbReference>
<dbReference type="EMBL" id="JACOGD010000002">
    <property type="protein sequence ID" value="MBC3931023.1"/>
    <property type="molecule type" value="Genomic_DNA"/>
</dbReference>
<dbReference type="Gene3D" id="1.25.40.80">
    <property type="match status" value="1"/>
</dbReference>
<dbReference type="Gene3D" id="3.40.50.620">
    <property type="entry name" value="HUPs"/>
    <property type="match status" value="1"/>
</dbReference>
<dbReference type="InterPro" id="IPR036155">
    <property type="entry name" value="Crypto/Photolyase_N_sf"/>
</dbReference>
<accession>A0ABR7A296</accession>
<dbReference type="Gene3D" id="1.10.579.10">
    <property type="entry name" value="DNA Cyclobutane Dipyrimidine Photolyase, subunit A, domain 3"/>
    <property type="match status" value="1"/>
</dbReference>
<dbReference type="PANTHER" id="PTHR11455:SF9">
    <property type="entry name" value="CRYPTOCHROME CIRCADIAN CLOCK 5 ISOFORM X1"/>
    <property type="match status" value="1"/>
</dbReference>
<evidence type="ECO:0000256" key="2">
    <source>
        <dbReference type="ARBA" id="ARBA00001974"/>
    </source>
</evidence>
<name>A0ABR7A296_9BURK</name>
<dbReference type="InterPro" id="IPR005101">
    <property type="entry name" value="Cryptochr/Photolyase_FAD-bd"/>
</dbReference>
<reference evidence="8 9" key="1">
    <citation type="submission" date="2020-08" db="EMBL/GenBank/DDBJ databases">
        <title>Novel species isolated from subtropical streams in China.</title>
        <authorList>
            <person name="Lu H."/>
        </authorList>
    </citation>
    <scope>NUCLEOTIDE SEQUENCE [LARGE SCALE GENOMIC DNA]</scope>
    <source>
        <strain evidence="8 9">CY22W</strain>
    </source>
</reference>
<evidence type="ECO:0000259" key="7">
    <source>
        <dbReference type="PROSITE" id="PS51645"/>
    </source>
</evidence>
<keyword evidence="9" id="KW-1185">Reference proteome</keyword>
<comment type="cofactor">
    <cofactor evidence="2">
        <name>FAD</name>
        <dbReference type="ChEBI" id="CHEBI:57692"/>
    </cofactor>
</comment>
<evidence type="ECO:0000256" key="5">
    <source>
        <dbReference type="ARBA" id="ARBA00022991"/>
    </source>
</evidence>
<keyword evidence="4 6" id="KW-0274">FAD</keyword>
<dbReference type="InterPro" id="IPR002081">
    <property type="entry name" value="Cryptochrome/DNA_photolyase_1"/>
</dbReference>
<dbReference type="InterPro" id="IPR014729">
    <property type="entry name" value="Rossmann-like_a/b/a_fold"/>
</dbReference>
<evidence type="ECO:0000256" key="3">
    <source>
        <dbReference type="ARBA" id="ARBA00022630"/>
    </source>
</evidence>
<keyword evidence="5 6" id="KW-0157">Chromophore</keyword>
<gene>
    <name evidence="8" type="ORF">H8K43_05005</name>
</gene>
<evidence type="ECO:0000313" key="8">
    <source>
        <dbReference type="EMBL" id="MBC3931023.1"/>
    </source>
</evidence>
<dbReference type="Proteomes" id="UP000654304">
    <property type="component" value="Unassembled WGS sequence"/>
</dbReference>
<proteinExistence type="inferred from homology"/>